<dbReference type="EMBL" id="JXTC01000217">
    <property type="protein sequence ID" value="PON81418.1"/>
    <property type="molecule type" value="Genomic_DNA"/>
</dbReference>
<feature type="chain" id="PRO_5015111415" description="Secreted protein" evidence="1">
    <location>
        <begin position="20"/>
        <end position="107"/>
    </location>
</feature>
<evidence type="ECO:0000256" key="1">
    <source>
        <dbReference type="SAM" id="SignalP"/>
    </source>
</evidence>
<feature type="signal peptide" evidence="1">
    <location>
        <begin position="1"/>
        <end position="19"/>
    </location>
</feature>
<comment type="caution">
    <text evidence="2">The sequence shown here is derived from an EMBL/GenBank/DDBJ whole genome shotgun (WGS) entry which is preliminary data.</text>
</comment>
<dbReference type="AlphaFoldDB" id="A0A2P5E790"/>
<organism evidence="2 3">
    <name type="scientific">Trema orientale</name>
    <name type="common">Charcoal tree</name>
    <name type="synonym">Celtis orientalis</name>
    <dbReference type="NCBI Taxonomy" id="63057"/>
    <lineage>
        <taxon>Eukaryota</taxon>
        <taxon>Viridiplantae</taxon>
        <taxon>Streptophyta</taxon>
        <taxon>Embryophyta</taxon>
        <taxon>Tracheophyta</taxon>
        <taxon>Spermatophyta</taxon>
        <taxon>Magnoliopsida</taxon>
        <taxon>eudicotyledons</taxon>
        <taxon>Gunneridae</taxon>
        <taxon>Pentapetalae</taxon>
        <taxon>rosids</taxon>
        <taxon>fabids</taxon>
        <taxon>Rosales</taxon>
        <taxon>Cannabaceae</taxon>
        <taxon>Trema</taxon>
    </lineage>
</organism>
<sequence>MLTWQQMTSIHIRVGFVLTCHLSTSQLWLGNRTFPYTPAGVLHHSKSYSITSNEKLARNKVKKSSIERIQRAMTPTEACGGGSHGNTAVELRGRFLTRPWRLKQKSP</sequence>
<protein>
    <recommendedName>
        <fullName evidence="4">Secreted protein</fullName>
    </recommendedName>
</protein>
<evidence type="ECO:0008006" key="4">
    <source>
        <dbReference type="Google" id="ProtNLM"/>
    </source>
</evidence>
<accession>A0A2P5E790</accession>
<reference evidence="3" key="1">
    <citation type="submission" date="2016-06" db="EMBL/GenBank/DDBJ databases">
        <title>Parallel loss of symbiosis genes in relatives of nitrogen-fixing non-legume Parasponia.</title>
        <authorList>
            <person name="Van Velzen R."/>
            <person name="Holmer R."/>
            <person name="Bu F."/>
            <person name="Rutten L."/>
            <person name="Van Zeijl A."/>
            <person name="Liu W."/>
            <person name="Santuari L."/>
            <person name="Cao Q."/>
            <person name="Sharma T."/>
            <person name="Shen D."/>
            <person name="Roswanjaya Y."/>
            <person name="Wardhani T."/>
            <person name="Kalhor M.S."/>
            <person name="Jansen J."/>
            <person name="Van den Hoogen J."/>
            <person name="Gungor B."/>
            <person name="Hartog M."/>
            <person name="Hontelez J."/>
            <person name="Verver J."/>
            <person name="Yang W.-C."/>
            <person name="Schijlen E."/>
            <person name="Repin R."/>
            <person name="Schilthuizen M."/>
            <person name="Schranz E."/>
            <person name="Heidstra R."/>
            <person name="Miyata K."/>
            <person name="Fedorova E."/>
            <person name="Kohlen W."/>
            <person name="Bisseling T."/>
            <person name="Smit S."/>
            <person name="Geurts R."/>
        </authorList>
    </citation>
    <scope>NUCLEOTIDE SEQUENCE [LARGE SCALE GENOMIC DNA]</scope>
    <source>
        <strain evidence="3">cv. RG33-2</strain>
    </source>
</reference>
<keyword evidence="1" id="KW-0732">Signal</keyword>
<keyword evidence="3" id="KW-1185">Reference proteome</keyword>
<gene>
    <name evidence="2" type="ORF">TorRG33x02_227690</name>
</gene>
<evidence type="ECO:0000313" key="2">
    <source>
        <dbReference type="EMBL" id="PON81418.1"/>
    </source>
</evidence>
<proteinExistence type="predicted"/>
<name>A0A2P5E790_TREOI</name>
<dbReference type="InParanoid" id="A0A2P5E790"/>
<dbReference type="Proteomes" id="UP000237000">
    <property type="component" value="Unassembled WGS sequence"/>
</dbReference>
<evidence type="ECO:0000313" key="3">
    <source>
        <dbReference type="Proteomes" id="UP000237000"/>
    </source>
</evidence>